<protein>
    <submittedName>
        <fullName evidence="3">Beta-glucosidase</fullName>
    </submittedName>
</protein>
<dbReference type="STRING" id="1619234.SAMN05421730_102726"/>
<dbReference type="GO" id="GO:0004553">
    <property type="term" value="F:hydrolase activity, hydrolyzing O-glycosyl compounds"/>
    <property type="evidence" value="ECO:0007669"/>
    <property type="project" value="InterPro"/>
</dbReference>
<dbReference type="Gene3D" id="3.20.20.300">
    <property type="entry name" value="Glycoside hydrolase, family 3, N-terminal domain"/>
    <property type="match status" value="1"/>
</dbReference>
<dbReference type="EMBL" id="FMKA01000027">
    <property type="protein sequence ID" value="SCP98852.1"/>
    <property type="molecule type" value="Genomic_DNA"/>
</dbReference>
<reference evidence="3 4" key="1">
    <citation type="submission" date="2016-09" db="EMBL/GenBank/DDBJ databases">
        <authorList>
            <person name="Capua I."/>
            <person name="De Benedictis P."/>
            <person name="Joannis T."/>
            <person name="Lombin L.H."/>
            <person name="Cattoli G."/>
        </authorList>
    </citation>
    <scope>NUCLEOTIDE SEQUENCE [LARGE SCALE GENOMIC DNA]</scope>
    <source>
        <strain evidence="3 4">GluBS11</strain>
    </source>
</reference>
<evidence type="ECO:0000256" key="1">
    <source>
        <dbReference type="ARBA" id="ARBA00005336"/>
    </source>
</evidence>
<keyword evidence="2" id="KW-0378">Hydrolase</keyword>
<dbReference type="InterPro" id="IPR017853">
    <property type="entry name" value="GH"/>
</dbReference>
<dbReference type="PRINTS" id="PR00133">
    <property type="entry name" value="GLHYDRLASE3"/>
</dbReference>
<dbReference type="PANTHER" id="PTHR42715">
    <property type="entry name" value="BETA-GLUCOSIDASE"/>
    <property type="match status" value="1"/>
</dbReference>
<dbReference type="InterPro" id="IPR050288">
    <property type="entry name" value="Cellulose_deg_GH3"/>
</dbReference>
<proteinExistence type="inferred from homology"/>
<evidence type="ECO:0000313" key="4">
    <source>
        <dbReference type="Proteomes" id="UP000199315"/>
    </source>
</evidence>
<keyword evidence="4" id="KW-1185">Reference proteome</keyword>
<dbReference type="GO" id="GO:0005975">
    <property type="term" value="P:carbohydrate metabolic process"/>
    <property type="evidence" value="ECO:0007669"/>
    <property type="project" value="InterPro"/>
</dbReference>
<dbReference type="SUPFAM" id="SSF51445">
    <property type="entry name" value="(Trans)glycosidases"/>
    <property type="match status" value="1"/>
</dbReference>
<dbReference type="InterPro" id="IPR036962">
    <property type="entry name" value="Glyco_hydro_3_N_sf"/>
</dbReference>
<gene>
    <name evidence="3" type="ORF">SAMN05421730_102726</name>
</gene>
<dbReference type="Proteomes" id="UP000199315">
    <property type="component" value="Unassembled WGS sequence"/>
</dbReference>
<evidence type="ECO:0000256" key="2">
    <source>
        <dbReference type="ARBA" id="ARBA00022801"/>
    </source>
</evidence>
<comment type="similarity">
    <text evidence="1">Belongs to the glycosyl hydrolase 3 family.</text>
</comment>
<dbReference type="PANTHER" id="PTHR42715:SF10">
    <property type="entry name" value="BETA-GLUCOSIDASE"/>
    <property type="match status" value="1"/>
</dbReference>
<name>A0A1D3TX48_9FIRM</name>
<organism evidence="3 4">
    <name type="scientific">Anaerobium acetethylicum</name>
    <dbReference type="NCBI Taxonomy" id="1619234"/>
    <lineage>
        <taxon>Bacteria</taxon>
        <taxon>Bacillati</taxon>
        <taxon>Bacillota</taxon>
        <taxon>Clostridia</taxon>
        <taxon>Lachnospirales</taxon>
        <taxon>Lachnospiraceae</taxon>
        <taxon>Anaerobium</taxon>
    </lineage>
</organism>
<dbReference type="AlphaFoldDB" id="A0A1D3TX48"/>
<accession>A0A1D3TX48</accession>
<dbReference type="InterPro" id="IPR001764">
    <property type="entry name" value="Glyco_hydro_3_N"/>
</dbReference>
<sequence length="135" mass="14794">MASLEPEVLLRLITGVANETPYETVDRLHKDINPIEGPTASGETTALFVSTLGIPNWKMTDGPAGLHLSTLGAACYPTDIVMAQTWDPQLGILMGRGIGIEMEFYNQGVILEPGMNIHRDPLGGRNFEYFSEILY</sequence>
<evidence type="ECO:0000313" key="3">
    <source>
        <dbReference type="EMBL" id="SCP98852.1"/>
    </source>
</evidence>